<accession>A0A5C3E5V0</accession>
<protein>
    <submittedName>
        <fullName evidence="1">Uncharacterized protein</fullName>
    </submittedName>
</protein>
<evidence type="ECO:0000313" key="1">
    <source>
        <dbReference type="EMBL" id="SPO25902.1"/>
    </source>
</evidence>
<reference evidence="1 2" key="1">
    <citation type="submission" date="2018-03" db="EMBL/GenBank/DDBJ databases">
        <authorList>
            <person name="Guldener U."/>
        </authorList>
    </citation>
    <scope>NUCLEOTIDE SEQUENCE [LARGE SCALE GENOMIC DNA]</scope>
    <source>
        <strain evidence="1 2">NBRC100155</strain>
    </source>
</reference>
<evidence type="ECO:0000313" key="2">
    <source>
        <dbReference type="Proteomes" id="UP000324022"/>
    </source>
</evidence>
<dbReference type="AlphaFoldDB" id="A0A5C3E5V0"/>
<sequence length="152" mass="17153">MLAKASFGRLKRATSRWRMLIQGETKHLEMTAADVTALRVSNLSFAECDMGWAAIVEHNQSRSLSGDANYKAAVQYDTLQFRMNSIPCVAGAVVMLVANRRCRQWQSRFRDSWSIQAYDEASRQIRQLIAGRLTASEDKAAYSQRSTASHFT</sequence>
<dbReference type="EMBL" id="OOIN01000012">
    <property type="protein sequence ID" value="SPO25902.1"/>
    <property type="molecule type" value="Genomic_DNA"/>
</dbReference>
<keyword evidence="2" id="KW-1185">Reference proteome</keyword>
<dbReference type="Proteomes" id="UP000324022">
    <property type="component" value="Unassembled WGS sequence"/>
</dbReference>
<organism evidence="1 2">
    <name type="scientific">Ustilago trichophora</name>
    <dbReference type="NCBI Taxonomy" id="86804"/>
    <lineage>
        <taxon>Eukaryota</taxon>
        <taxon>Fungi</taxon>
        <taxon>Dikarya</taxon>
        <taxon>Basidiomycota</taxon>
        <taxon>Ustilaginomycotina</taxon>
        <taxon>Ustilaginomycetes</taxon>
        <taxon>Ustilaginales</taxon>
        <taxon>Ustilaginaceae</taxon>
        <taxon>Ustilago</taxon>
    </lineage>
</organism>
<gene>
    <name evidence="1" type="ORF">UTRI_03267</name>
</gene>
<name>A0A5C3E5V0_9BASI</name>
<proteinExistence type="predicted"/>